<dbReference type="Pfam" id="PF08030">
    <property type="entry name" value="NAD_binding_6"/>
    <property type="match status" value="1"/>
</dbReference>
<dbReference type="FunFam" id="2.40.30.10:FF:000043">
    <property type="entry name" value="dual oxidase 1"/>
    <property type="match status" value="1"/>
</dbReference>
<evidence type="ECO:0000256" key="17">
    <source>
        <dbReference type="ARBA" id="ARBA00023324"/>
    </source>
</evidence>
<keyword evidence="12" id="KW-0106">Calcium</keyword>
<dbReference type="InterPro" id="IPR018247">
    <property type="entry name" value="EF_Hand_1_Ca_BS"/>
</dbReference>
<evidence type="ECO:0000256" key="12">
    <source>
        <dbReference type="ARBA" id="ARBA00022837"/>
    </source>
</evidence>
<dbReference type="Pfam" id="PF08022">
    <property type="entry name" value="FAD_binding_8"/>
    <property type="match status" value="1"/>
</dbReference>
<dbReference type="InterPro" id="IPR013130">
    <property type="entry name" value="Fe3_Rdtase_TM_dom"/>
</dbReference>
<evidence type="ECO:0000256" key="20">
    <source>
        <dbReference type="SAM" id="Coils"/>
    </source>
</evidence>
<dbReference type="InterPro" id="IPR019791">
    <property type="entry name" value="Haem_peroxidase_animal"/>
</dbReference>
<evidence type="ECO:0000256" key="7">
    <source>
        <dbReference type="ARBA" id="ARBA00022630"/>
    </source>
</evidence>
<dbReference type="InterPro" id="IPR013121">
    <property type="entry name" value="Fe_red_NAD-bd_6"/>
</dbReference>
<feature type="transmembrane region" description="Helical" evidence="21">
    <location>
        <begin position="1120"/>
        <end position="1142"/>
    </location>
</feature>
<evidence type="ECO:0000256" key="10">
    <source>
        <dbReference type="ARBA" id="ARBA00022737"/>
    </source>
</evidence>
<dbReference type="SUPFAM" id="SSF47473">
    <property type="entry name" value="EF-hand"/>
    <property type="match status" value="1"/>
</dbReference>
<feature type="transmembrane region" description="Helical" evidence="21">
    <location>
        <begin position="533"/>
        <end position="557"/>
    </location>
</feature>
<feature type="domain" description="EF-hand" evidence="22">
    <location>
        <begin position="742"/>
        <end position="777"/>
    </location>
</feature>
<name>A0A3Q2P8T9_FUNHE</name>
<feature type="coiled-coil region" evidence="20">
    <location>
        <begin position="653"/>
        <end position="680"/>
    </location>
</feature>
<keyword evidence="13" id="KW-0521">NADP</keyword>
<evidence type="ECO:0000259" key="23">
    <source>
        <dbReference type="PROSITE" id="PS51384"/>
    </source>
</evidence>
<evidence type="ECO:0000256" key="19">
    <source>
        <dbReference type="ARBA" id="ARBA00048762"/>
    </source>
</evidence>
<proteinExistence type="inferred from homology"/>
<dbReference type="Proteomes" id="UP000265000">
    <property type="component" value="Unplaced"/>
</dbReference>
<dbReference type="PROSITE" id="PS51384">
    <property type="entry name" value="FAD_FR"/>
    <property type="match status" value="1"/>
</dbReference>
<dbReference type="PROSITE" id="PS50292">
    <property type="entry name" value="PEROXIDASE_3"/>
    <property type="match status" value="1"/>
</dbReference>
<dbReference type="InterPro" id="IPR002048">
    <property type="entry name" value="EF_hand_dom"/>
</dbReference>
<feature type="domain" description="FAD-binding FR-type" evidence="23">
    <location>
        <begin position="1169"/>
        <end position="1275"/>
    </location>
</feature>
<evidence type="ECO:0000259" key="22">
    <source>
        <dbReference type="PROSITE" id="PS50222"/>
    </source>
</evidence>
<evidence type="ECO:0000256" key="16">
    <source>
        <dbReference type="ARBA" id="ARBA00023136"/>
    </source>
</evidence>
<keyword evidence="14 21" id="KW-1133">Transmembrane helix</keyword>
<reference evidence="24" key="1">
    <citation type="submission" date="2025-08" db="UniProtKB">
        <authorList>
            <consortium name="Ensembl"/>
        </authorList>
    </citation>
    <scope>IDENTIFICATION</scope>
</reference>
<dbReference type="InterPro" id="IPR037120">
    <property type="entry name" value="Haem_peroxidase_sf_animal"/>
</dbReference>
<comment type="subcellular location">
    <subcellularLocation>
        <location evidence="2">Apical cell membrane</location>
        <topology evidence="2">Multi-pass membrane protein</topology>
    </subcellularLocation>
</comment>
<dbReference type="EC" id="1.6.3.1" evidence="5"/>
<dbReference type="GO" id="GO:0016324">
    <property type="term" value="C:apical plasma membrane"/>
    <property type="evidence" value="ECO:0007669"/>
    <property type="project" value="UniProtKB-SubCell"/>
</dbReference>
<dbReference type="SFLD" id="SFLDS00052">
    <property type="entry name" value="Ferric_Reductase_Domain"/>
    <property type="match status" value="1"/>
</dbReference>
<dbReference type="InterPro" id="IPR050369">
    <property type="entry name" value="RBOH/FRE"/>
</dbReference>
<dbReference type="InterPro" id="IPR010255">
    <property type="entry name" value="Haem_peroxidase_sf"/>
</dbReference>
<comment type="pathway">
    <text evidence="3">Hormone biosynthesis; thyroid hormone biosynthesis.</text>
</comment>
<dbReference type="GO" id="GO:0016175">
    <property type="term" value="F:superoxide-generating NAD(P)H oxidase activity"/>
    <property type="evidence" value="ECO:0007669"/>
    <property type="project" value="TreeGrafter"/>
</dbReference>
<feature type="domain" description="EF-hand" evidence="22">
    <location>
        <begin position="778"/>
        <end position="813"/>
    </location>
</feature>
<comment type="similarity">
    <text evidence="4">In the N-terminal section; belongs to the peroxidase family.</text>
</comment>
<dbReference type="GO" id="GO:0042554">
    <property type="term" value="P:superoxide anion generation"/>
    <property type="evidence" value="ECO:0007669"/>
    <property type="project" value="TreeGrafter"/>
</dbReference>
<dbReference type="Gene3D" id="2.40.30.10">
    <property type="entry name" value="Translation factors"/>
    <property type="match status" value="1"/>
</dbReference>
<dbReference type="GeneTree" id="ENSGT00940000163963"/>
<dbReference type="GO" id="GO:0042744">
    <property type="term" value="P:hydrogen peroxide catabolic process"/>
    <property type="evidence" value="ECO:0007669"/>
    <property type="project" value="UniProtKB-KW"/>
</dbReference>
<dbReference type="FunFam" id="3.40.50.80:FF:000006">
    <property type="entry name" value="Dual oxidase 2"/>
    <property type="match status" value="1"/>
</dbReference>
<dbReference type="GO" id="GO:0016174">
    <property type="term" value="F:NAD(P)H oxidase H2O2-forming activity"/>
    <property type="evidence" value="ECO:0007669"/>
    <property type="project" value="UniProtKB-EC"/>
</dbReference>
<evidence type="ECO:0000256" key="21">
    <source>
        <dbReference type="SAM" id="Phobius"/>
    </source>
</evidence>
<dbReference type="InterPro" id="IPR017927">
    <property type="entry name" value="FAD-bd_FR_type"/>
</dbReference>
<feature type="transmembrane region" description="Helical" evidence="21">
    <location>
        <begin position="1035"/>
        <end position="1061"/>
    </location>
</feature>
<keyword evidence="20" id="KW-0175">Coiled coil</keyword>
<evidence type="ECO:0000256" key="6">
    <source>
        <dbReference type="ARBA" id="ARBA00022534"/>
    </source>
</evidence>
<dbReference type="InterPro" id="IPR011992">
    <property type="entry name" value="EF-hand-dom_pair"/>
</dbReference>
<dbReference type="GO" id="GO:0004601">
    <property type="term" value="F:peroxidase activity"/>
    <property type="evidence" value="ECO:0007669"/>
    <property type="project" value="InterPro"/>
</dbReference>
<keyword evidence="16 21" id="KW-0472">Membrane</keyword>
<dbReference type="STRING" id="8078.ENSFHEP00000008884"/>
<dbReference type="Pfam" id="PF03098">
    <property type="entry name" value="An_peroxidase"/>
    <property type="match status" value="2"/>
</dbReference>
<dbReference type="PANTHER" id="PTHR11972:SF175">
    <property type="entry name" value="NAD(P)H OXIDASE (H2O2-FORMING)"/>
    <property type="match status" value="1"/>
</dbReference>
<evidence type="ECO:0000313" key="25">
    <source>
        <dbReference type="Proteomes" id="UP000265000"/>
    </source>
</evidence>
<keyword evidence="15" id="KW-0560">Oxidoreductase</keyword>
<keyword evidence="6" id="KW-0893">Thyroid hormones biosynthesis</keyword>
<dbReference type="SUPFAM" id="SSF52343">
    <property type="entry name" value="Ferredoxin reductase-like, C-terminal NADP-linked domain"/>
    <property type="match status" value="1"/>
</dbReference>
<dbReference type="GO" id="GO:0006590">
    <property type="term" value="P:thyroid hormone generation"/>
    <property type="evidence" value="ECO:0007669"/>
    <property type="project" value="UniProtKB-UniPathway"/>
</dbReference>
<keyword evidence="7" id="KW-0285">Flavoprotein</keyword>
<dbReference type="Pfam" id="PF00036">
    <property type="entry name" value="EF-hand_1"/>
    <property type="match status" value="1"/>
</dbReference>
<feature type="transmembrane region" description="Helical" evidence="21">
    <location>
        <begin position="1081"/>
        <end position="1108"/>
    </location>
</feature>
<dbReference type="Pfam" id="PF01794">
    <property type="entry name" value="Ferric_reduct"/>
    <property type="match status" value="1"/>
</dbReference>
<keyword evidence="25" id="KW-1185">Reference proteome</keyword>
<dbReference type="InterPro" id="IPR017938">
    <property type="entry name" value="Riboflavin_synthase-like_b-brl"/>
</dbReference>
<dbReference type="SUPFAM" id="SSF48113">
    <property type="entry name" value="Heme-dependent peroxidases"/>
    <property type="match status" value="1"/>
</dbReference>
<keyword evidence="17" id="KW-0575">Peroxidase</keyword>
<dbReference type="UniPathway" id="UPA00194"/>
<dbReference type="SFLD" id="SFLDG01169">
    <property type="entry name" value="NADPH_oxidase_subgroup_(NOX)"/>
    <property type="match status" value="1"/>
</dbReference>
<evidence type="ECO:0000256" key="1">
    <source>
        <dbReference type="ARBA" id="ARBA00003796"/>
    </source>
</evidence>
<dbReference type="Gene3D" id="3.40.50.80">
    <property type="entry name" value="Nucleotide-binding domain of ferredoxin-NADP reductase (FNR) module"/>
    <property type="match status" value="1"/>
</dbReference>
<reference evidence="24" key="2">
    <citation type="submission" date="2025-09" db="UniProtKB">
        <authorList>
            <consortium name="Ensembl"/>
        </authorList>
    </citation>
    <scope>IDENTIFICATION</scope>
</reference>
<dbReference type="GO" id="GO:0042446">
    <property type="term" value="P:hormone biosynthetic process"/>
    <property type="evidence" value="ECO:0007669"/>
    <property type="project" value="UniProtKB-KW"/>
</dbReference>
<keyword evidence="9" id="KW-0479">Metal-binding</keyword>
<evidence type="ECO:0000256" key="8">
    <source>
        <dbReference type="ARBA" id="ARBA00022692"/>
    </source>
</evidence>
<organism evidence="24 25">
    <name type="scientific">Fundulus heteroclitus</name>
    <name type="common">Killifish</name>
    <name type="synonym">Mummichog</name>
    <dbReference type="NCBI Taxonomy" id="8078"/>
    <lineage>
        <taxon>Eukaryota</taxon>
        <taxon>Metazoa</taxon>
        <taxon>Chordata</taxon>
        <taxon>Craniata</taxon>
        <taxon>Vertebrata</taxon>
        <taxon>Euteleostomi</taxon>
        <taxon>Actinopterygii</taxon>
        <taxon>Neopterygii</taxon>
        <taxon>Teleostei</taxon>
        <taxon>Neoteleostei</taxon>
        <taxon>Acanthomorphata</taxon>
        <taxon>Ovalentaria</taxon>
        <taxon>Atherinomorphae</taxon>
        <taxon>Cyprinodontiformes</taxon>
        <taxon>Fundulidae</taxon>
        <taxon>Fundulus</taxon>
    </lineage>
</organism>
<keyword evidence="10" id="KW-0677">Repeat</keyword>
<accession>A0A3Q2P8T9</accession>
<dbReference type="InterPro" id="IPR039261">
    <property type="entry name" value="FNR_nucleotide-bd"/>
</dbReference>
<evidence type="ECO:0000256" key="15">
    <source>
        <dbReference type="ARBA" id="ARBA00023002"/>
    </source>
</evidence>
<sequence length="1450" mass="167448">RKYKLSFWEVPRFDGWYNSLAHPERGAVGSHLVRLVPARYWDGVYQPVHEPVQPNARGLSRLLSRGPSGLPSARNRTVLSLFFGKYEGIHQSVSEEDATNKSVDREWALDQGRFWVLETLEALAPRDKWTRFWILETFVLLISCIHACCAVDLMRLSQLTKQQNFLFFAILHVLELGNAWANENVFTAAEGIIWFRYHNYVATKLHKEHPEWSDERLFQNARKIVVATFQNIALYEWLPGFLGDKKLPPYPGYQKFVDPGISPEFQAAAIRFGITMAPPGVYMRNRTCHFRRIINIDGSSSPATRLCNSFWKRQTSEDVDELLMGMASQIAEREDNTVVEDLRDYMYGPLRFSRTDLVALTIQRGRDFGLQSYTETRRALDLPPVKTFEEINPELHNPQVTLLRDVAELYGGDVSKLELFPGGLLESNDGPGPVFSAIILDQFERIRNGDRFWFENKHNGLFTDEEIQTIRSVTYRDVLIAVTSAEPTDLQRNVFFWMRGDPCPQPTQLDASMLHPCSNVTTLDYFDGSQAGFAISIIVMCLFPVVSFLVAYMVACLRKYRYRKFQRRGGKAAYEWQGHKKLLHPVSLEMEDRRLQVLDRSGATHRSISLRNQDYMDVFLSSNLHRKALLLKVPKEYDLVLLFDDEGKRSDFVSRLRLELEDMRQEIRVKEMRERELLKEALTKEQRAQIVETFIRHAFSKVLEIEKCDAGDLSGISRKRAKEVLQCELNASEFADALGLKPDCLFVDSMFTLADRDGNGYLSFQEFLDVIVIFMKGSPEEKSQLMFSMNDISGTGYLSKEDFSRMLRSFIEISNGVLSKAQAEDGIKAMMQAAGFDNKEKISWRDFHSLLQDHEKELQFVQLNVKETVQRKLCDIVIHNQASYRVNKLIITEERLSGLFARRLNVAAPTVYVKPKRQQYVRNPFQHKVQQFKRFIENYRRHIVCFIVVFGITAGVITERCYYYSSQAEATGVPETTVMGIIVARGTAAGVSFLFPYILLTVCRNLITLLRETFLNRYIPFDAAIDLHRIMAMTAIVLSVAHSLGHVVNVYMFSISDLSILSCLFPKFYFVHFRSEIPPKWYWWFFQTVPGITGVLLLFACAFMYVFASHYFRRISFRGFWITHYLYVVVYILTVIHGSYALLQEPRFHVYLIPPSLLFLLDKLISLSRKKVEIPVVRAELLPSGVTHLEFKRPQGFLYRSGQWVRIACLMLGTDEYHPFTITSAPHEETLSLHIRAVGPWTSRLRELYAEESLLELGSYPKLYLDGPFGEGHQEWNNFEVSVLVGGGIGVTPFTSILKDLVFKSSIKSKILCKKVYFIWVTRTQRQFEWVSDIIREVEEMDTQELVSVHTYITQVAEKFDLRTTMLYVCERHFQKVWNRSLFTGLRSVTHFGRPPFVSFFSSLQEVHPEVGKIGVFSCGPPGLTKNVEKACQTMNKRDQAHFMHHYENF</sequence>
<dbReference type="GO" id="GO:0043020">
    <property type="term" value="C:NADPH oxidase complex"/>
    <property type="evidence" value="ECO:0007669"/>
    <property type="project" value="TreeGrafter"/>
</dbReference>
<dbReference type="GO" id="GO:0020037">
    <property type="term" value="F:heme binding"/>
    <property type="evidence" value="ECO:0007669"/>
    <property type="project" value="InterPro"/>
</dbReference>
<dbReference type="PRINTS" id="PR00457">
    <property type="entry name" value="ANPEROXIDASE"/>
</dbReference>
<feature type="transmembrane region" description="Helical" evidence="21">
    <location>
        <begin position="943"/>
        <end position="965"/>
    </location>
</feature>
<dbReference type="InterPro" id="IPR013112">
    <property type="entry name" value="FAD-bd_8"/>
</dbReference>
<dbReference type="PANTHER" id="PTHR11972">
    <property type="entry name" value="NADPH OXIDASE"/>
    <property type="match status" value="1"/>
</dbReference>
<evidence type="ECO:0000256" key="9">
    <source>
        <dbReference type="ARBA" id="ARBA00022723"/>
    </source>
</evidence>
<protein>
    <recommendedName>
        <fullName evidence="5">NAD(P)H oxidase (H2O2-forming)</fullName>
        <ecNumber evidence="5">1.6.3.1</ecNumber>
    </recommendedName>
</protein>
<evidence type="ECO:0000256" key="2">
    <source>
        <dbReference type="ARBA" id="ARBA00004424"/>
    </source>
</evidence>
<evidence type="ECO:0000256" key="5">
    <source>
        <dbReference type="ARBA" id="ARBA00012698"/>
    </source>
</evidence>
<evidence type="ECO:0000256" key="11">
    <source>
        <dbReference type="ARBA" id="ARBA00022827"/>
    </source>
</evidence>
<dbReference type="GO" id="GO:0005509">
    <property type="term" value="F:calcium ion binding"/>
    <property type="evidence" value="ECO:0007669"/>
    <property type="project" value="InterPro"/>
</dbReference>
<keyword evidence="17" id="KW-0376">Hydrogen peroxide</keyword>
<dbReference type="SMART" id="SM00054">
    <property type="entry name" value="EFh"/>
    <property type="match status" value="2"/>
</dbReference>
<evidence type="ECO:0000313" key="24">
    <source>
        <dbReference type="Ensembl" id="ENSFHEP00000008884.1"/>
    </source>
</evidence>
<evidence type="ECO:0000256" key="14">
    <source>
        <dbReference type="ARBA" id="ARBA00022989"/>
    </source>
</evidence>
<comment type="catalytic activity">
    <reaction evidence="18">
        <text>NADH + O2 + H(+) = H2O2 + NAD(+)</text>
        <dbReference type="Rhea" id="RHEA:11264"/>
        <dbReference type="ChEBI" id="CHEBI:15378"/>
        <dbReference type="ChEBI" id="CHEBI:15379"/>
        <dbReference type="ChEBI" id="CHEBI:16240"/>
        <dbReference type="ChEBI" id="CHEBI:57540"/>
        <dbReference type="ChEBI" id="CHEBI:57945"/>
        <dbReference type="EC" id="1.6.3.1"/>
    </reaction>
</comment>
<dbReference type="Gene3D" id="1.10.238.10">
    <property type="entry name" value="EF-hand"/>
    <property type="match status" value="1"/>
</dbReference>
<comment type="function">
    <text evidence="1">Generates hydrogen peroxide which is required for the activity of thyroid peroxidase/TPO and lactoperoxidase/LPO. Plays a role in thyroid hormones synthesis and lactoperoxidase-mediated antimicrobial defense at the surface of mucosa. May have its own peroxidase activity through its N-terminal peroxidase-like domain.</text>
</comment>
<dbReference type="GO" id="GO:0006979">
    <property type="term" value="P:response to oxidative stress"/>
    <property type="evidence" value="ECO:0007669"/>
    <property type="project" value="InterPro"/>
</dbReference>
<dbReference type="Ensembl" id="ENSFHET00000001407.1">
    <property type="protein sequence ID" value="ENSFHEP00000008884.1"/>
    <property type="gene ID" value="ENSFHEG00000010655.1"/>
</dbReference>
<dbReference type="PROSITE" id="PS00018">
    <property type="entry name" value="EF_HAND_1"/>
    <property type="match status" value="2"/>
</dbReference>
<comment type="catalytic activity">
    <reaction evidence="19">
        <text>NADPH + O2 + H(+) = H2O2 + NADP(+)</text>
        <dbReference type="Rhea" id="RHEA:11260"/>
        <dbReference type="ChEBI" id="CHEBI:15378"/>
        <dbReference type="ChEBI" id="CHEBI:15379"/>
        <dbReference type="ChEBI" id="CHEBI:16240"/>
        <dbReference type="ChEBI" id="CHEBI:57783"/>
        <dbReference type="ChEBI" id="CHEBI:58349"/>
        <dbReference type="EC" id="1.6.3.1"/>
    </reaction>
</comment>
<dbReference type="SUPFAM" id="SSF63380">
    <property type="entry name" value="Riboflavin synthase domain-like"/>
    <property type="match status" value="1"/>
</dbReference>
<dbReference type="Gene3D" id="1.10.640.10">
    <property type="entry name" value="Haem peroxidase domain superfamily, animal type"/>
    <property type="match status" value="2"/>
</dbReference>
<dbReference type="GO" id="GO:0006952">
    <property type="term" value="P:defense response"/>
    <property type="evidence" value="ECO:0007669"/>
    <property type="project" value="TreeGrafter"/>
</dbReference>
<dbReference type="CDD" id="cd00051">
    <property type="entry name" value="EFh"/>
    <property type="match status" value="1"/>
</dbReference>
<evidence type="ECO:0000256" key="13">
    <source>
        <dbReference type="ARBA" id="ARBA00022857"/>
    </source>
</evidence>
<dbReference type="PROSITE" id="PS50222">
    <property type="entry name" value="EF_HAND_2"/>
    <property type="match status" value="2"/>
</dbReference>
<dbReference type="CDD" id="cd06186">
    <property type="entry name" value="NOX_Duox_like_FAD_NADP"/>
    <property type="match status" value="1"/>
</dbReference>
<evidence type="ECO:0000256" key="18">
    <source>
        <dbReference type="ARBA" id="ARBA00047455"/>
    </source>
</evidence>
<keyword evidence="8 21" id="KW-0812">Transmembrane</keyword>
<feature type="transmembrane region" description="Helical" evidence="21">
    <location>
        <begin position="977"/>
        <end position="1000"/>
    </location>
</feature>
<evidence type="ECO:0000256" key="3">
    <source>
        <dbReference type="ARBA" id="ARBA00005197"/>
    </source>
</evidence>
<evidence type="ECO:0000256" key="4">
    <source>
        <dbReference type="ARBA" id="ARBA00005644"/>
    </source>
</evidence>
<keyword evidence="11" id="KW-0274">FAD</keyword>
<dbReference type="SFLD" id="SFLDG01168">
    <property type="entry name" value="Ferric_reductase_subgroup_(FRE"/>
    <property type="match status" value="1"/>
</dbReference>